<accession>A0A921Q7Z0</accession>
<organism evidence="1 2">
    <name type="scientific">Sorghum bicolor</name>
    <name type="common">Sorghum</name>
    <name type="synonym">Sorghum vulgare</name>
    <dbReference type="NCBI Taxonomy" id="4558"/>
    <lineage>
        <taxon>Eukaryota</taxon>
        <taxon>Viridiplantae</taxon>
        <taxon>Streptophyta</taxon>
        <taxon>Embryophyta</taxon>
        <taxon>Tracheophyta</taxon>
        <taxon>Spermatophyta</taxon>
        <taxon>Magnoliopsida</taxon>
        <taxon>Liliopsida</taxon>
        <taxon>Poales</taxon>
        <taxon>Poaceae</taxon>
        <taxon>PACMAD clade</taxon>
        <taxon>Panicoideae</taxon>
        <taxon>Andropogonodae</taxon>
        <taxon>Andropogoneae</taxon>
        <taxon>Sorghinae</taxon>
        <taxon>Sorghum</taxon>
    </lineage>
</organism>
<protein>
    <submittedName>
        <fullName evidence="1">Uncharacterized protein</fullName>
    </submittedName>
</protein>
<name>A0A921Q7Z0_SORBI</name>
<comment type="caution">
    <text evidence="1">The sequence shown here is derived from an EMBL/GenBank/DDBJ whole genome shotgun (WGS) entry which is preliminary data.</text>
</comment>
<dbReference type="AlphaFoldDB" id="A0A921Q7Z0"/>
<evidence type="ECO:0000313" key="2">
    <source>
        <dbReference type="Proteomes" id="UP000807115"/>
    </source>
</evidence>
<reference evidence="1" key="1">
    <citation type="journal article" date="2019" name="BMC Genomics">
        <title>A new reference genome for Sorghum bicolor reveals high levels of sequence similarity between sweet and grain genotypes: implications for the genetics of sugar metabolism.</title>
        <authorList>
            <person name="Cooper E.A."/>
            <person name="Brenton Z.W."/>
            <person name="Flinn B.S."/>
            <person name="Jenkins J."/>
            <person name="Shu S."/>
            <person name="Flowers D."/>
            <person name="Luo F."/>
            <person name="Wang Y."/>
            <person name="Xia P."/>
            <person name="Barry K."/>
            <person name="Daum C."/>
            <person name="Lipzen A."/>
            <person name="Yoshinaga Y."/>
            <person name="Schmutz J."/>
            <person name="Saski C."/>
            <person name="Vermerris W."/>
            <person name="Kresovich S."/>
        </authorList>
    </citation>
    <scope>NUCLEOTIDE SEQUENCE</scope>
</reference>
<proteinExistence type="predicted"/>
<reference evidence="1" key="2">
    <citation type="submission" date="2020-10" db="EMBL/GenBank/DDBJ databases">
        <authorList>
            <person name="Cooper E.A."/>
            <person name="Brenton Z.W."/>
            <person name="Flinn B.S."/>
            <person name="Jenkins J."/>
            <person name="Shu S."/>
            <person name="Flowers D."/>
            <person name="Luo F."/>
            <person name="Wang Y."/>
            <person name="Xia P."/>
            <person name="Barry K."/>
            <person name="Daum C."/>
            <person name="Lipzen A."/>
            <person name="Yoshinaga Y."/>
            <person name="Schmutz J."/>
            <person name="Saski C."/>
            <person name="Vermerris W."/>
            <person name="Kresovich S."/>
        </authorList>
    </citation>
    <scope>NUCLEOTIDE SEQUENCE</scope>
</reference>
<dbReference type="EMBL" id="CM027689">
    <property type="protein sequence ID" value="KAG0515601.1"/>
    <property type="molecule type" value="Genomic_DNA"/>
</dbReference>
<gene>
    <name evidence="1" type="ORF">BDA96_10G292500</name>
</gene>
<evidence type="ECO:0000313" key="1">
    <source>
        <dbReference type="EMBL" id="KAG0515601.1"/>
    </source>
</evidence>
<dbReference type="Proteomes" id="UP000807115">
    <property type="component" value="Chromosome 10"/>
</dbReference>
<sequence>MDTFGIHIDFETDALPISAHQLHPSQLPRPNKLKLGWGTVRCCPYPVEEGHGILAYIVDFF</sequence>